<protein>
    <submittedName>
        <fullName evidence="1">Uncharacterized protein</fullName>
    </submittedName>
</protein>
<gene>
    <name evidence="1" type="ORF">PoB_003155000</name>
</gene>
<comment type="caution">
    <text evidence="1">The sequence shown here is derived from an EMBL/GenBank/DDBJ whole genome shotgun (WGS) entry which is preliminary data.</text>
</comment>
<dbReference type="EMBL" id="BLXT01003746">
    <property type="protein sequence ID" value="GFO05045.1"/>
    <property type="molecule type" value="Genomic_DNA"/>
</dbReference>
<reference evidence="1 2" key="1">
    <citation type="journal article" date="2021" name="Elife">
        <title>Chloroplast acquisition without the gene transfer in kleptoplastic sea slugs, Plakobranchus ocellatus.</title>
        <authorList>
            <person name="Maeda T."/>
            <person name="Takahashi S."/>
            <person name="Yoshida T."/>
            <person name="Shimamura S."/>
            <person name="Takaki Y."/>
            <person name="Nagai Y."/>
            <person name="Toyoda A."/>
            <person name="Suzuki Y."/>
            <person name="Arimoto A."/>
            <person name="Ishii H."/>
            <person name="Satoh N."/>
            <person name="Nishiyama T."/>
            <person name="Hasebe M."/>
            <person name="Maruyama T."/>
            <person name="Minagawa J."/>
            <person name="Obokata J."/>
            <person name="Shigenobu S."/>
        </authorList>
    </citation>
    <scope>NUCLEOTIDE SEQUENCE [LARGE SCALE GENOMIC DNA]</scope>
</reference>
<dbReference type="AlphaFoldDB" id="A0AAV4ACI2"/>
<sequence length="113" mass="12548">MNRVATAIWIKSPRIYSNEMAEVRAKKTRTQNTREIVCEGLHPPVDGRLLGNGENKIKRVSGLFYCQLCSKWGTFAIAVAGGLALKSADIFNGWVQSRRQCLKDAAQKPGLIE</sequence>
<accession>A0AAV4ACI2</accession>
<keyword evidence="2" id="KW-1185">Reference proteome</keyword>
<dbReference type="Proteomes" id="UP000735302">
    <property type="component" value="Unassembled WGS sequence"/>
</dbReference>
<proteinExistence type="predicted"/>
<evidence type="ECO:0000313" key="2">
    <source>
        <dbReference type="Proteomes" id="UP000735302"/>
    </source>
</evidence>
<name>A0AAV4ACI2_9GAST</name>
<organism evidence="1 2">
    <name type="scientific">Plakobranchus ocellatus</name>
    <dbReference type="NCBI Taxonomy" id="259542"/>
    <lineage>
        <taxon>Eukaryota</taxon>
        <taxon>Metazoa</taxon>
        <taxon>Spiralia</taxon>
        <taxon>Lophotrochozoa</taxon>
        <taxon>Mollusca</taxon>
        <taxon>Gastropoda</taxon>
        <taxon>Heterobranchia</taxon>
        <taxon>Euthyneura</taxon>
        <taxon>Panpulmonata</taxon>
        <taxon>Sacoglossa</taxon>
        <taxon>Placobranchoidea</taxon>
        <taxon>Plakobranchidae</taxon>
        <taxon>Plakobranchus</taxon>
    </lineage>
</organism>
<evidence type="ECO:0000313" key="1">
    <source>
        <dbReference type="EMBL" id="GFO05045.1"/>
    </source>
</evidence>